<keyword evidence="3" id="KW-1185">Reference proteome</keyword>
<dbReference type="RefSeq" id="WP_143101677.1">
    <property type="nucleotide sequence ID" value="NZ_FOAP01000031.1"/>
</dbReference>
<dbReference type="AlphaFoldDB" id="A0A1H8DYL9"/>
<protein>
    <recommendedName>
        <fullName evidence="4">Lipoprotein</fullName>
    </recommendedName>
</protein>
<gene>
    <name evidence="2" type="ORF">SAMN05444354_13143</name>
</gene>
<accession>A0A1H8DYL9</accession>
<organism evidence="2 3">
    <name type="scientific">Stigmatella aurantiaca</name>
    <dbReference type="NCBI Taxonomy" id="41"/>
    <lineage>
        <taxon>Bacteria</taxon>
        <taxon>Pseudomonadati</taxon>
        <taxon>Myxococcota</taxon>
        <taxon>Myxococcia</taxon>
        <taxon>Myxococcales</taxon>
        <taxon>Cystobacterineae</taxon>
        <taxon>Archangiaceae</taxon>
        <taxon>Stigmatella</taxon>
    </lineage>
</organism>
<dbReference type="EMBL" id="FOAP01000031">
    <property type="protein sequence ID" value="SEN12303.1"/>
    <property type="molecule type" value="Genomic_DNA"/>
</dbReference>
<evidence type="ECO:0008006" key="4">
    <source>
        <dbReference type="Google" id="ProtNLM"/>
    </source>
</evidence>
<evidence type="ECO:0000313" key="2">
    <source>
        <dbReference type="EMBL" id="SEN12303.1"/>
    </source>
</evidence>
<proteinExistence type="predicted"/>
<feature type="signal peptide" evidence="1">
    <location>
        <begin position="1"/>
        <end position="20"/>
    </location>
</feature>
<evidence type="ECO:0000256" key="1">
    <source>
        <dbReference type="SAM" id="SignalP"/>
    </source>
</evidence>
<sequence length="163" mass="17606">MKKAVLLLLLPLMACSTSRAVEKPQGTESLLQVGPLVKSVVGSSRTLEPEGDFFRAVLANSEYDPCLRVERVNVRAPAVPQVKETRKYCTFTLGTEELSLNPDAAQDVTISSLSWQGFELRFALSYTAAAPGASEQELRCTLDPRQAQNTIQCTSAVGANSGE</sequence>
<name>A0A1H8DYL9_STIAU</name>
<feature type="chain" id="PRO_5010180057" description="Lipoprotein" evidence="1">
    <location>
        <begin position="21"/>
        <end position="163"/>
    </location>
</feature>
<evidence type="ECO:0000313" key="3">
    <source>
        <dbReference type="Proteomes" id="UP000182719"/>
    </source>
</evidence>
<reference evidence="3" key="1">
    <citation type="submission" date="2016-10" db="EMBL/GenBank/DDBJ databases">
        <authorList>
            <person name="Varghese N."/>
            <person name="Submissions S."/>
        </authorList>
    </citation>
    <scope>NUCLEOTIDE SEQUENCE [LARGE SCALE GENOMIC DNA]</scope>
    <source>
        <strain evidence="3">DSM 17044</strain>
    </source>
</reference>
<keyword evidence="1" id="KW-0732">Signal</keyword>
<dbReference type="Proteomes" id="UP000182719">
    <property type="component" value="Unassembled WGS sequence"/>
</dbReference>